<dbReference type="InParanoid" id="C4R165"/>
<feature type="region of interest" description="Disordered" evidence="1">
    <location>
        <begin position="289"/>
        <end position="321"/>
    </location>
</feature>
<feature type="region of interest" description="Disordered" evidence="1">
    <location>
        <begin position="337"/>
        <end position="357"/>
    </location>
</feature>
<dbReference type="AlphaFoldDB" id="C4R165"/>
<feature type="compositionally biased region" description="Basic and acidic residues" evidence="1">
    <location>
        <begin position="86"/>
        <end position="107"/>
    </location>
</feature>
<dbReference type="eggNOG" id="ENOG502S97X">
    <property type="taxonomic scope" value="Eukaryota"/>
</dbReference>
<feature type="compositionally biased region" description="Polar residues" evidence="1">
    <location>
        <begin position="395"/>
        <end position="414"/>
    </location>
</feature>
<feature type="region of interest" description="Disordered" evidence="1">
    <location>
        <begin position="436"/>
        <end position="462"/>
    </location>
</feature>
<dbReference type="KEGG" id="ppa:PAS_chr2-1_0866"/>
<protein>
    <recommendedName>
        <fullName evidence="2">DUF3020 domain-containing protein</fullName>
    </recommendedName>
</protein>
<feature type="compositionally biased region" description="Basic and acidic residues" evidence="1">
    <location>
        <begin position="291"/>
        <end position="303"/>
    </location>
</feature>
<accession>C4R165</accession>
<evidence type="ECO:0000256" key="1">
    <source>
        <dbReference type="SAM" id="MobiDB-lite"/>
    </source>
</evidence>
<evidence type="ECO:0000259" key="2">
    <source>
        <dbReference type="Pfam" id="PF11223"/>
    </source>
</evidence>
<gene>
    <name evidence="3" type="ordered locus">PAS_chr2-1_0866</name>
</gene>
<dbReference type="HOGENOM" id="CLU_335248_0_0_1"/>
<feature type="compositionally biased region" description="Polar residues" evidence="1">
    <location>
        <begin position="453"/>
        <end position="462"/>
    </location>
</feature>
<sequence length="971" mass="107782">MYEEEVFDLPQDILDGLVSNVVEANEETKSESPKEQQEEFELEITDDILNRLVNDTVGLLEQQGQKAENKPSPEDAQGEETISNDQSDKDQTQKQTEETNHADKEKPQLPSEAVTEDRNNDSSEYGKLLEDTEAILQQYESSKSGPQADSRVSTRPAQETSDIASQQQDSTVKTNNSQQTGHEIESEVNFRDMLRLAEQHVQIDQLLSGTSEEISHEILEQLASATAESIQNQQKQLAKEFGVPKQQQLQREFLNRQKQQQKKVETSPDENLQEALANMVQSVVNNVVENSRNEKADVSKSDLDTATSSRTKASESHDLDQTQLNQILENAVAMAISNPNNLPDNAPTNQETKQSKISNETAAITSQEALDAAKARLSKLPIKPMKRAEEKNKSSDSSTNSGAGGFNQSPLQSTGNSSLLEAIRNASQSAMKQIQEYRKTGSTVPPSKEVQIGSASSDMLPNSQASVVNDSVTKKAASSKAQDASKKRGLSIAQTLAITRDQMVRKASTEPQNISNLYSSLSRNSSLYLQRQQMLNSMKTKPHESNKSESMDSLAFLPATISEEVSRITGLSSDAIRNIFNTVNSAVDLIAPSLNRKSLEKANMDLKEKIRMDNRERKKRWRELNVDKNRDNDLRARVLKRASVLFPSADEEEKKKKWVQEEFTKRKQKRLERERENKPVYSAFETKKEANSKDNHKASSELTTTTDTVLKQFSDLGLPDDPKFATDFTELYKTFQNSTSSVYSSKNSLINTATAAIVAYASLNQEPALKQENLDVTSKFGSMINNIVSALLNSTPQEAAVKEITGLPAGAMSSFKIRKDSPNQNSSTADTIKLPSKVPDAELTLLIKNKNSSATNSSNSQMIGALRNLNLNFTTEKRKMDDVPIAVDDSTPGKKLRTEDRKNFSAPWTFNTLKLPQYKKPEVGKPVYTPAPPRLAQPNTIPDREASKPLSFGGINLRKPGAFRKPKTTTQ</sequence>
<feature type="compositionally biased region" description="Basic residues" evidence="1">
    <location>
        <begin position="961"/>
        <end position="971"/>
    </location>
</feature>
<feature type="region of interest" description="Disordered" evidence="1">
    <location>
        <begin position="922"/>
        <end position="971"/>
    </location>
</feature>
<proteinExistence type="predicted"/>
<evidence type="ECO:0000313" key="3">
    <source>
        <dbReference type="EMBL" id="CAY69239.1"/>
    </source>
</evidence>
<dbReference type="EMBL" id="FN392320">
    <property type="protein sequence ID" value="CAY69239.1"/>
    <property type="molecule type" value="Genomic_DNA"/>
</dbReference>
<feature type="region of interest" description="Disordered" evidence="1">
    <location>
        <begin position="377"/>
        <end position="414"/>
    </location>
</feature>
<feature type="compositionally biased region" description="Polar residues" evidence="1">
    <location>
        <begin position="138"/>
        <end position="181"/>
    </location>
</feature>
<reference evidence="3 4" key="1">
    <citation type="journal article" date="2009" name="Nat. Biotechnol.">
        <title>Genome sequence of the recombinant protein production host Pichia pastoris.</title>
        <authorList>
            <person name="De Schutter K."/>
            <person name="Lin Y.C."/>
            <person name="Tiels P."/>
            <person name="Van Hecke A."/>
            <person name="Glinka S."/>
            <person name="Weber-Lehmann J."/>
            <person name="Rouze P."/>
            <person name="Van de Peer Y."/>
            <person name="Callewaert N."/>
        </authorList>
    </citation>
    <scope>NUCLEOTIDE SEQUENCE [LARGE SCALE GENOMIC DNA]</scope>
    <source>
        <strain evidence="4">GS115 / ATCC 20864</strain>
    </source>
</reference>
<dbReference type="RefSeq" id="XP_002491519.1">
    <property type="nucleotide sequence ID" value="XM_002491474.1"/>
</dbReference>
<organism evidence="3 4">
    <name type="scientific">Komagataella phaffii (strain GS115 / ATCC 20864)</name>
    <name type="common">Yeast</name>
    <name type="synonym">Pichia pastoris</name>
    <dbReference type="NCBI Taxonomy" id="644223"/>
    <lineage>
        <taxon>Eukaryota</taxon>
        <taxon>Fungi</taxon>
        <taxon>Dikarya</taxon>
        <taxon>Ascomycota</taxon>
        <taxon>Saccharomycotina</taxon>
        <taxon>Pichiomycetes</taxon>
        <taxon>Pichiales</taxon>
        <taxon>Pichiaceae</taxon>
        <taxon>Komagataella</taxon>
    </lineage>
</organism>
<dbReference type="OMA" id="EHPAEEH"/>
<dbReference type="GeneID" id="8198039"/>
<dbReference type="Pfam" id="PF11223">
    <property type="entry name" value="DUF3020"/>
    <property type="match status" value="1"/>
</dbReference>
<feature type="domain" description="DUF3020" evidence="2">
    <location>
        <begin position="614"/>
        <end position="663"/>
    </location>
</feature>
<keyword evidence="4" id="KW-1185">Reference proteome</keyword>
<feature type="region of interest" description="Disordered" evidence="1">
    <location>
        <begin position="59"/>
        <end position="186"/>
    </location>
</feature>
<dbReference type="OrthoDB" id="5595797at2759"/>
<name>C4R165_KOMPG</name>
<dbReference type="InterPro" id="IPR021386">
    <property type="entry name" value="SPP41_DUF3020"/>
</dbReference>
<evidence type="ECO:0000313" key="4">
    <source>
        <dbReference type="Proteomes" id="UP000000314"/>
    </source>
</evidence>
<dbReference type="Proteomes" id="UP000000314">
    <property type="component" value="Chromosome 2"/>
</dbReference>